<evidence type="ECO:0000256" key="1">
    <source>
        <dbReference type="SAM" id="MobiDB-lite"/>
    </source>
</evidence>
<feature type="region of interest" description="Disordered" evidence="1">
    <location>
        <begin position="1"/>
        <end position="21"/>
    </location>
</feature>
<proteinExistence type="predicted"/>
<name>A0A8U0A090_9EURY</name>
<accession>A0A8U0A090</accession>
<evidence type="ECO:0000313" key="2">
    <source>
        <dbReference type="EMBL" id="UPM42482.1"/>
    </source>
</evidence>
<dbReference type="GeneID" id="71928586"/>
<dbReference type="AlphaFoldDB" id="A0A8U0A090"/>
<dbReference type="KEGG" id="haad:MW046_11025"/>
<reference evidence="2" key="1">
    <citation type="submission" date="2022-04" db="EMBL/GenBank/DDBJ databases">
        <title>Halocatena sp. nov., isolated from a salt lake.</title>
        <authorList>
            <person name="Cui H.-L."/>
        </authorList>
    </citation>
    <scope>NUCLEOTIDE SEQUENCE</scope>
    <source>
        <strain evidence="2">AD-1</strain>
    </source>
</reference>
<dbReference type="Proteomes" id="UP000831768">
    <property type="component" value="Chromosome"/>
</dbReference>
<dbReference type="RefSeq" id="WP_247993155.1">
    <property type="nucleotide sequence ID" value="NZ_CP096019.1"/>
</dbReference>
<protein>
    <recommendedName>
        <fullName evidence="4">TIGR02221 family CRISPR-associated protein</fullName>
    </recommendedName>
</protein>
<evidence type="ECO:0008006" key="4">
    <source>
        <dbReference type="Google" id="ProtNLM"/>
    </source>
</evidence>
<keyword evidence="3" id="KW-1185">Reference proteome</keyword>
<sequence>MNEETLLVSSMGTGGKDGYSETDYALDDDSYSTEFSPVALSELVEVDRALVARTEEAADEYDEELEQAFGEVNVPCEFEDISDVENREEIDALMQRLIEMIRERDPDRVVLDITYGFRTLPMVFFTTIMHLDALDDIELARIYYGKFQGKNEESPIIDMTYLHTLMEWYHAVNTFKRTGELRPIHALLEERKGKLYKGSDKINPTNLDDFVSGLGGTSQNLDGGLPLKAGTAARSTLNEIETIEDGQLIGPEERFLNPLSDLLERTAVEGSSRNWNEISLDFDEIHRQREIIRFYVKKGQYRVALECARELFINRVILEERADLDNWLDDNGIRDTVTEQLGKQREKQKNTDMEIAAISLWNQLGNYRNWYAHSGFKTEDKPTDTKIESTLSELCEKIDDDEYWSEII</sequence>
<dbReference type="SUPFAM" id="SSF160980">
    <property type="entry name" value="SSO1389-like"/>
    <property type="match status" value="1"/>
</dbReference>
<evidence type="ECO:0000313" key="3">
    <source>
        <dbReference type="Proteomes" id="UP000831768"/>
    </source>
</evidence>
<organism evidence="2 3">
    <name type="scientific">Halocatena salina</name>
    <dbReference type="NCBI Taxonomy" id="2934340"/>
    <lineage>
        <taxon>Archaea</taxon>
        <taxon>Methanobacteriati</taxon>
        <taxon>Methanobacteriota</taxon>
        <taxon>Stenosarchaea group</taxon>
        <taxon>Halobacteria</taxon>
        <taxon>Halobacteriales</taxon>
        <taxon>Natronomonadaceae</taxon>
        <taxon>Halocatena</taxon>
    </lineage>
</organism>
<gene>
    <name evidence="2" type="ORF">MW046_11025</name>
</gene>
<dbReference type="EMBL" id="CP096019">
    <property type="protein sequence ID" value="UPM42482.1"/>
    <property type="molecule type" value="Genomic_DNA"/>
</dbReference>